<accession>A0A5C0B697</accession>
<sequence>MVSDRRGYDTRFAALKQVLDDPDASYWGEGMRDDLLALVPDLPDTAAEAALFRELAIVEAKRDEEICLDHADRALAAHLASGALSDESRYFMHQFCAAVGVDWTDDSRAAMHLDQALLLHEKLGRPAYEAFSVRKNKGVYERKHGRARMGLDWFEPLLDDVTSQYGPDSPQVRHMLGLLCDSERRLGNIEGELAYAERSASIPDVEAEEDPGKRVSTLTWLGGVRFRAGRMDEARAAFDEAIGHADAYCRPPTQNFARESKAACFREQQAVSSNA</sequence>
<evidence type="ECO:0000313" key="2">
    <source>
        <dbReference type="Proteomes" id="UP000325161"/>
    </source>
</evidence>
<dbReference type="OrthoDB" id="9766710at2"/>
<dbReference type="AlphaFoldDB" id="A0A5C0B697"/>
<evidence type="ECO:0000313" key="1">
    <source>
        <dbReference type="EMBL" id="QEI08920.1"/>
    </source>
</evidence>
<dbReference type="RefSeq" id="WP_148818527.1">
    <property type="nucleotide sequence ID" value="NZ_CP043046.1"/>
</dbReference>
<dbReference type="EMBL" id="CP043046">
    <property type="protein sequence ID" value="QEI08920.1"/>
    <property type="molecule type" value="Genomic_DNA"/>
</dbReference>
<keyword evidence="2" id="KW-1185">Reference proteome</keyword>
<name>A0A5C0B697_9BURK</name>
<dbReference type="KEGG" id="pacr:FXN63_25975"/>
<dbReference type="Gene3D" id="1.25.40.10">
    <property type="entry name" value="Tetratricopeptide repeat domain"/>
    <property type="match status" value="1"/>
</dbReference>
<dbReference type="InterPro" id="IPR011990">
    <property type="entry name" value="TPR-like_helical_dom_sf"/>
</dbReference>
<dbReference type="SUPFAM" id="SSF48452">
    <property type="entry name" value="TPR-like"/>
    <property type="match status" value="1"/>
</dbReference>
<organism evidence="1 2">
    <name type="scientific">Pigmentiphaga aceris</name>
    <dbReference type="NCBI Taxonomy" id="1940612"/>
    <lineage>
        <taxon>Bacteria</taxon>
        <taxon>Pseudomonadati</taxon>
        <taxon>Pseudomonadota</taxon>
        <taxon>Betaproteobacteria</taxon>
        <taxon>Burkholderiales</taxon>
        <taxon>Alcaligenaceae</taxon>
        <taxon>Pigmentiphaga</taxon>
    </lineage>
</organism>
<proteinExistence type="predicted"/>
<evidence type="ECO:0008006" key="3">
    <source>
        <dbReference type="Google" id="ProtNLM"/>
    </source>
</evidence>
<protein>
    <recommendedName>
        <fullName evidence="3">Tetratricopeptide repeat protein</fullName>
    </recommendedName>
</protein>
<gene>
    <name evidence="1" type="ORF">FXN63_25975</name>
</gene>
<dbReference type="Proteomes" id="UP000325161">
    <property type="component" value="Chromosome"/>
</dbReference>
<reference evidence="1 2" key="1">
    <citation type="submission" date="2019-08" db="EMBL/GenBank/DDBJ databases">
        <title>Amphibian skin-associated Pigmentiphaga: genome sequence and occurrence across geography and hosts.</title>
        <authorList>
            <person name="Bletz M.C."/>
            <person name="Bunk B."/>
            <person name="Sproeer C."/>
            <person name="Biwer P."/>
            <person name="Reiter S."/>
            <person name="Rabemananjara F.C.E."/>
            <person name="Schulz S."/>
            <person name="Overmann J."/>
            <person name="Vences M."/>
        </authorList>
    </citation>
    <scope>NUCLEOTIDE SEQUENCE [LARGE SCALE GENOMIC DNA]</scope>
    <source>
        <strain evidence="1 2">Mada1488</strain>
    </source>
</reference>